<comment type="caution">
    <text evidence="2">The sequence shown here is derived from an EMBL/GenBank/DDBJ whole genome shotgun (WGS) entry which is preliminary data.</text>
</comment>
<feature type="region of interest" description="Disordered" evidence="1">
    <location>
        <begin position="97"/>
        <end position="120"/>
    </location>
</feature>
<reference evidence="2 3" key="1">
    <citation type="journal article" date="2019" name="Sci. Rep.">
        <title>Orb-weaving spider Araneus ventricosus genome elucidates the spidroin gene catalogue.</title>
        <authorList>
            <person name="Kono N."/>
            <person name="Nakamura H."/>
            <person name="Ohtoshi R."/>
            <person name="Moran D.A.P."/>
            <person name="Shinohara A."/>
            <person name="Yoshida Y."/>
            <person name="Fujiwara M."/>
            <person name="Mori M."/>
            <person name="Tomita M."/>
            <person name="Arakawa K."/>
        </authorList>
    </citation>
    <scope>NUCLEOTIDE SEQUENCE [LARGE SCALE GENOMIC DNA]</scope>
</reference>
<accession>A0A4Y2CYE0</accession>
<protein>
    <submittedName>
        <fullName evidence="2">Uncharacterized protein</fullName>
    </submittedName>
</protein>
<evidence type="ECO:0000256" key="1">
    <source>
        <dbReference type="SAM" id="MobiDB-lite"/>
    </source>
</evidence>
<sequence>MVWSGSLGRGEPDKVPSPSSERDSKFRGPSQNSPRVTLKDDVNIAKLSRFNICSYKAGVVGYIHVMSQSHDKLNYACHFSSNWVLLTVSCPPASESKLEQSMARTSRRCTRKDHVNARTS</sequence>
<gene>
    <name evidence="2" type="ORF">AVEN_961_1</name>
</gene>
<dbReference type="AlphaFoldDB" id="A0A4Y2CYE0"/>
<organism evidence="2 3">
    <name type="scientific">Araneus ventricosus</name>
    <name type="common">Orbweaver spider</name>
    <name type="synonym">Epeira ventricosa</name>
    <dbReference type="NCBI Taxonomy" id="182803"/>
    <lineage>
        <taxon>Eukaryota</taxon>
        <taxon>Metazoa</taxon>
        <taxon>Ecdysozoa</taxon>
        <taxon>Arthropoda</taxon>
        <taxon>Chelicerata</taxon>
        <taxon>Arachnida</taxon>
        <taxon>Araneae</taxon>
        <taxon>Araneomorphae</taxon>
        <taxon>Entelegynae</taxon>
        <taxon>Araneoidea</taxon>
        <taxon>Araneidae</taxon>
        <taxon>Araneus</taxon>
    </lineage>
</organism>
<dbReference type="Proteomes" id="UP000499080">
    <property type="component" value="Unassembled WGS sequence"/>
</dbReference>
<evidence type="ECO:0000313" key="3">
    <source>
        <dbReference type="Proteomes" id="UP000499080"/>
    </source>
</evidence>
<feature type="compositionally biased region" description="Basic and acidic residues" evidence="1">
    <location>
        <begin position="10"/>
        <end position="26"/>
    </location>
</feature>
<keyword evidence="3" id="KW-1185">Reference proteome</keyword>
<dbReference type="EMBL" id="BGPR01000261">
    <property type="protein sequence ID" value="GBM08758.1"/>
    <property type="molecule type" value="Genomic_DNA"/>
</dbReference>
<name>A0A4Y2CYE0_ARAVE</name>
<proteinExistence type="predicted"/>
<feature type="region of interest" description="Disordered" evidence="1">
    <location>
        <begin position="1"/>
        <end position="37"/>
    </location>
</feature>
<evidence type="ECO:0000313" key="2">
    <source>
        <dbReference type="EMBL" id="GBM08758.1"/>
    </source>
</evidence>